<sequence>MVIQVGTKFVEEFELKPIPGHNDEVCPVYPDPEFVASPNVRSASDIIVADPFSTFAPRQNTTKTSSSTMADDEKEHSIVSRCAAEFVAVLLFVYIGSMQATGVGIHDGVLHAAIAHGVCIFVLAATFGGVSGAHVNPAVTLGVALVGRISPIHAICYVAAQLLGSIFGALLVRISLNYQIYHTIAAGATLCGNGIGWHEGLAAEIVTTFILVQTVLMCAVDTEKNRLAPLAIGFSLIIEILAAGSISGASMNPARSFGPNILGQIFLDKDHLDKLYMFWPYHWIYYIGPCFGSFLAAALYRIFFARDFRLLA</sequence>
<evidence type="ECO:0000313" key="9">
    <source>
        <dbReference type="EMBL" id="CAB3397973.1"/>
    </source>
</evidence>
<feature type="transmembrane region" description="Helical" evidence="8">
    <location>
        <begin position="150"/>
        <end position="171"/>
    </location>
</feature>
<keyword evidence="10" id="KW-1185">Reference proteome</keyword>
<dbReference type="PRINTS" id="PR00783">
    <property type="entry name" value="MINTRINSICP"/>
</dbReference>
<dbReference type="InterPro" id="IPR034294">
    <property type="entry name" value="Aquaporin_transptr"/>
</dbReference>
<comment type="caution">
    <text evidence="9">The sequence shown here is derived from an EMBL/GenBank/DDBJ whole genome shotgun (WGS) entry which is preliminary data.</text>
</comment>
<dbReference type="OrthoDB" id="3222at2759"/>
<keyword evidence="3 7" id="KW-0813">Transport</keyword>
<dbReference type="FunFam" id="1.20.1080.10:FF:000019">
    <property type="entry name" value="AQuaPorin or aquaglyceroporin related"/>
    <property type="match status" value="1"/>
</dbReference>
<dbReference type="GO" id="GO:0005886">
    <property type="term" value="C:plasma membrane"/>
    <property type="evidence" value="ECO:0007669"/>
    <property type="project" value="TreeGrafter"/>
</dbReference>
<dbReference type="EMBL" id="CADEPM010000001">
    <property type="protein sequence ID" value="CAB3397973.1"/>
    <property type="molecule type" value="Genomic_DNA"/>
</dbReference>
<accession>A0A8S1EBS3</accession>
<feature type="transmembrane region" description="Helical" evidence="8">
    <location>
        <begin position="227"/>
        <end position="249"/>
    </location>
</feature>
<dbReference type="InterPro" id="IPR022357">
    <property type="entry name" value="MIP_CS"/>
</dbReference>
<evidence type="ECO:0000256" key="4">
    <source>
        <dbReference type="ARBA" id="ARBA00022692"/>
    </source>
</evidence>
<dbReference type="PROSITE" id="PS00221">
    <property type="entry name" value="MIP"/>
    <property type="match status" value="1"/>
</dbReference>
<organism evidence="9 10">
    <name type="scientific">Caenorhabditis bovis</name>
    <dbReference type="NCBI Taxonomy" id="2654633"/>
    <lineage>
        <taxon>Eukaryota</taxon>
        <taxon>Metazoa</taxon>
        <taxon>Ecdysozoa</taxon>
        <taxon>Nematoda</taxon>
        <taxon>Chromadorea</taxon>
        <taxon>Rhabditida</taxon>
        <taxon>Rhabditina</taxon>
        <taxon>Rhabditomorpha</taxon>
        <taxon>Rhabditoidea</taxon>
        <taxon>Rhabditidae</taxon>
        <taxon>Peloderinae</taxon>
        <taxon>Caenorhabditis</taxon>
    </lineage>
</organism>
<evidence type="ECO:0000256" key="2">
    <source>
        <dbReference type="ARBA" id="ARBA00006175"/>
    </source>
</evidence>
<evidence type="ECO:0000256" key="3">
    <source>
        <dbReference type="ARBA" id="ARBA00022448"/>
    </source>
</evidence>
<evidence type="ECO:0000256" key="1">
    <source>
        <dbReference type="ARBA" id="ARBA00004141"/>
    </source>
</evidence>
<dbReference type="InterPro" id="IPR000425">
    <property type="entry name" value="MIP"/>
</dbReference>
<feature type="transmembrane region" description="Helical" evidence="8">
    <location>
        <begin position="78"/>
        <end position="97"/>
    </location>
</feature>
<keyword evidence="5 8" id="KW-1133">Transmembrane helix</keyword>
<reference evidence="9 10" key="1">
    <citation type="submission" date="2020-04" db="EMBL/GenBank/DDBJ databases">
        <authorList>
            <person name="Laetsch R D."/>
            <person name="Stevens L."/>
            <person name="Kumar S."/>
            <person name="Blaxter L. M."/>
        </authorList>
    </citation>
    <scope>NUCLEOTIDE SEQUENCE [LARGE SCALE GENOMIC DNA]</scope>
</reference>
<feature type="transmembrane region" description="Helical" evidence="8">
    <location>
        <begin position="201"/>
        <end position="220"/>
    </location>
</feature>
<gene>
    <name evidence="9" type="ORF">CBOVIS_LOCUS1308</name>
</gene>
<evidence type="ECO:0000256" key="7">
    <source>
        <dbReference type="RuleBase" id="RU000477"/>
    </source>
</evidence>
<feature type="transmembrane region" description="Helical" evidence="8">
    <location>
        <begin position="109"/>
        <end position="130"/>
    </location>
</feature>
<feature type="transmembrane region" description="Helical" evidence="8">
    <location>
        <begin position="178"/>
        <end position="195"/>
    </location>
</feature>
<keyword evidence="6 8" id="KW-0472">Membrane</keyword>
<name>A0A8S1EBS3_9PELO</name>
<comment type="subcellular location">
    <subcellularLocation>
        <location evidence="1">Membrane</location>
        <topology evidence="1">Multi-pass membrane protein</topology>
    </subcellularLocation>
</comment>
<keyword evidence="4 7" id="KW-0812">Transmembrane</keyword>
<dbReference type="GO" id="GO:0015250">
    <property type="term" value="F:water channel activity"/>
    <property type="evidence" value="ECO:0007669"/>
    <property type="project" value="TreeGrafter"/>
</dbReference>
<feature type="transmembrane region" description="Helical" evidence="8">
    <location>
        <begin position="283"/>
        <end position="303"/>
    </location>
</feature>
<proteinExistence type="inferred from homology"/>
<evidence type="ECO:0000256" key="5">
    <source>
        <dbReference type="ARBA" id="ARBA00022989"/>
    </source>
</evidence>
<evidence type="ECO:0000256" key="8">
    <source>
        <dbReference type="SAM" id="Phobius"/>
    </source>
</evidence>
<dbReference type="CDD" id="cd00333">
    <property type="entry name" value="MIP"/>
    <property type="match status" value="1"/>
</dbReference>
<dbReference type="Gene3D" id="1.20.1080.10">
    <property type="entry name" value="Glycerol uptake facilitator protein"/>
    <property type="match status" value="1"/>
</dbReference>
<dbReference type="AlphaFoldDB" id="A0A8S1EBS3"/>
<evidence type="ECO:0000256" key="6">
    <source>
        <dbReference type="ARBA" id="ARBA00023136"/>
    </source>
</evidence>
<comment type="similarity">
    <text evidence="2 7">Belongs to the MIP/aquaporin (TC 1.A.8) family.</text>
</comment>
<dbReference type="Proteomes" id="UP000494206">
    <property type="component" value="Unassembled WGS sequence"/>
</dbReference>
<evidence type="ECO:0008006" key="11">
    <source>
        <dbReference type="Google" id="ProtNLM"/>
    </source>
</evidence>
<dbReference type="PANTHER" id="PTHR19139">
    <property type="entry name" value="AQUAPORIN TRANSPORTER"/>
    <property type="match status" value="1"/>
</dbReference>
<dbReference type="SUPFAM" id="SSF81338">
    <property type="entry name" value="Aquaporin-like"/>
    <property type="match status" value="1"/>
</dbReference>
<dbReference type="InterPro" id="IPR023271">
    <property type="entry name" value="Aquaporin-like"/>
</dbReference>
<dbReference type="Pfam" id="PF00230">
    <property type="entry name" value="MIP"/>
    <property type="match status" value="1"/>
</dbReference>
<evidence type="ECO:0000313" key="10">
    <source>
        <dbReference type="Proteomes" id="UP000494206"/>
    </source>
</evidence>
<protein>
    <recommendedName>
        <fullName evidence="11">Aquaporin</fullName>
    </recommendedName>
</protein>
<dbReference type="PANTHER" id="PTHR19139:SF284">
    <property type="entry name" value="AQUAPORIN"/>
    <property type="match status" value="1"/>
</dbReference>